<dbReference type="CDD" id="cd06257">
    <property type="entry name" value="DnaJ"/>
    <property type="match status" value="1"/>
</dbReference>
<dbReference type="InterPro" id="IPR036869">
    <property type="entry name" value="J_dom_sf"/>
</dbReference>
<dbReference type="PANTHER" id="PTHR45283">
    <property type="entry name" value="NAD(P)H-QUINONE OXIDOREDUCTASE SUBUNIT T, CHLOROPLASTIC"/>
    <property type="match status" value="1"/>
</dbReference>
<sequence>MASTAAPQASYLLLLKTQNTTNSNKDPQQLLTIRKKGGFRVFAAGQGPRKRQRAPPGVDTRIHWDNPDEGWIGGSSTSTSQQRLNAEEEKKNLLGDKFADLLKDVAGSHYQFLGVSADADLEEIKSAYRRLSKEYHPDTTSLPLKSASDKFLKLRQVYDVLSDEEKRKFYDWTLAQEAASRQAEKLRLKLEDPYEQDLDNYESVPDMVDRLGGRNMELSDQAMSALTIDVFIILFAIACIIYVAFFKEPY</sequence>
<dbReference type="GO" id="GO:0009535">
    <property type="term" value="C:chloroplast thylakoid membrane"/>
    <property type="evidence" value="ECO:0007669"/>
    <property type="project" value="EnsemblPlants"/>
</dbReference>
<evidence type="ECO:0000259" key="7">
    <source>
        <dbReference type="PROSITE" id="PS50076"/>
    </source>
</evidence>
<dbReference type="STRING" id="3983.A0A2C9WFS8"/>
<dbReference type="SMART" id="SM00271">
    <property type="entry name" value="DnaJ"/>
    <property type="match status" value="1"/>
</dbReference>
<dbReference type="AlphaFoldDB" id="A0A2C9WFS8"/>
<dbReference type="PANTHER" id="PTHR45283:SF1">
    <property type="entry name" value="NAD(P)H-QUINONE OXIDOREDUCTASE SUBUNIT T, CHLOROPLASTIC"/>
    <property type="match status" value="1"/>
</dbReference>
<dbReference type="PRINTS" id="PR00625">
    <property type="entry name" value="JDOMAIN"/>
</dbReference>
<proteinExistence type="predicted"/>
<dbReference type="GO" id="GO:0010598">
    <property type="term" value="C:NAD(P)H dehydrogenase complex (plastoquinone)"/>
    <property type="evidence" value="ECO:0007669"/>
    <property type="project" value="EnsemblPlants"/>
</dbReference>
<comment type="caution">
    <text evidence="8">The sequence shown here is derived from an EMBL/GenBank/DDBJ whole genome shotgun (WGS) entry which is preliminary data.</text>
</comment>
<dbReference type="PROSITE" id="PS50076">
    <property type="entry name" value="DNAJ_2"/>
    <property type="match status" value="1"/>
</dbReference>
<feature type="transmembrane region" description="Helical" evidence="6">
    <location>
        <begin position="224"/>
        <end position="245"/>
    </location>
</feature>
<protein>
    <recommendedName>
        <fullName evidence="7">J domain-containing protein</fullName>
    </recommendedName>
</protein>
<name>A0A2C9WFS8_MANES</name>
<keyword evidence="2 6" id="KW-0812">Transmembrane</keyword>
<keyword evidence="4 6" id="KW-0472">Membrane</keyword>
<evidence type="ECO:0000256" key="5">
    <source>
        <dbReference type="ARBA" id="ARBA00023186"/>
    </source>
</evidence>
<organism evidence="8 9">
    <name type="scientific">Manihot esculenta</name>
    <name type="common">Cassava</name>
    <name type="synonym">Jatropha manihot</name>
    <dbReference type="NCBI Taxonomy" id="3983"/>
    <lineage>
        <taxon>Eukaryota</taxon>
        <taxon>Viridiplantae</taxon>
        <taxon>Streptophyta</taxon>
        <taxon>Embryophyta</taxon>
        <taxon>Tracheophyta</taxon>
        <taxon>Spermatophyta</taxon>
        <taxon>Magnoliopsida</taxon>
        <taxon>eudicotyledons</taxon>
        <taxon>Gunneridae</taxon>
        <taxon>Pentapetalae</taxon>
        <taxon>rosids</taxon>
        <taxon>fabids</taxon>
        <taxon>Malpighiales</taxon>
        <taxon>Euphorbiaceae</taxon>
        <taxon>Crotonoideae</taxon>
        <taxon>Manihoteae</taxon>
        <taxon>Manihot</taxon>
    </lineage>
</organism>
<keyword evidence="5" id="KW-0143">Chaperone</keyword>
<dbReference type="Gene3D" id="1.10.287.110">
    <property type="entry name" value="DnaJ domain"/>
    <property type="match status" value="1"/>
</dbReference>
<dbReference type="Pfam" id="PF00226">
    <property type="entry name" value="DnaJ"/>
    <property type="match status" value="1"/>
</dbReference>
<dbReference type="OMA" id="KRRFYDW"/>
<dbReference type="FunFam" id="1.10.287.110:FF:000087">
    <property type="entry name" value="DnaJ homolog subfamily C member 4"/>
    <property type="match status" value="1"/>
</dbReference>
<evidence type="ECO:0000313" key="8">
    <source>
        <dbReference type="EMBL" id="OAY58637.1"/>
    </source>
</evidence>
<evidence type="ECO:0000256" key="4">
    <source>
        <dbReference type="ARBA" id="ARBA00023136"/>
    </source>
</evidence>
<dbReference type="SUPFAM" id="SSF46565">
    <property type="entry name" value="Chaperone J-domain"/>
    <property type="match status" value="1"/>
</dbReference>
<evidence type="ECO:0000256" key="3">
    <source>
        <dbReference type="ARBA" id="ARBA00022989"/>
    </source>
</evidence>
<dbReference type="EMBL" id="CM004388">
    <property type="protein sequence ID" value="OAY58637.1"/>
    <property type="molecule type" value="Genomic_DNA"/>
</dbReference>
<comment type="subcellular location">
    <subcellularLocation>
        <location evidence="1">Membrane</location>
        <topology evidence="1">Single-pass membrane protein</topology>
    </subcellularLocation>
</comment>
<dbReference type="InterPro" id="IPR044618">
    <property type="entry name" value="NdhT-like"/>
</dbReference>
<gene>
    <name evidence="8" type="ORF">MANES_02G194900v8</name>
</gene>
<evidence type="ECO:0000256" key="6">
    <source>
        <dbReference type="SAM" id="Phobius"/>
    </source>
</evidence>
<evidence type="ECO:0000256" key="2">
    <source>
        <dbReference type="ARBA" id="ARBA00022692"/>
    </source>
</evidence>
<reference evidence="9" key="1">
    <citation type="journal article" date="2016" name="Nat. Biotechnol.">
        <title>Sequencing wild and cultivated cassava and related species reveals extensive interspecific hybridization and genetic diversity.</title>
        <authorList>
            <person name="Bredeson J.V."/>
            <person name="Lyons J.B."/>
            <person name="Prochnik S.E."/>
            <person name="Wu G.A."/>
            <person name="Ha C.M."/>
            <person name="Edsinger-Gonzales E."/>
            <person name="Grimwood J."/>
            <person name="Schmutz J."/>
            <person name="Rabbi I.Y."/>
            <person name="Egesi C."/>
            <person name="Nauluvula P."/>
            <person name="Lebot V."/>
            <person name="Ndunguru J."/>
            <person name="Mkamilo G."/>
            <person name="Bart R.S."/>
            <person name="Setter T.L."/>
            <person name="Gleadow R.M."/>
            <person name="Kulakow P."/>
            <person name="Ferguson M.E."/>
            <person name="Rounsley S."/>
            <person name="Rokhsar D.S."/>
        </authorList>
    </citation>
    <scope>NUCLEOTIDE SEQUENCE [LARGE SCALE GENOMIC DNA]</scope>
    <source>
        <strain evidence="9">cv. AM560-2</strain>
    </source>
</reference>
<evidence type="ECO:0000256" key="1">
    <source>
        <dbReference type="ARBA" id="ARBA00004167"/>
    </source>
</evidence>
<dbReference type="InterPro" id="IPR001623">
    <property type="entry name" value="DnaJ_domain"/>
</dbReference>
<dbReference type="Gramene" id="Manes.02G194900.1.v8.1">
    <property type="protein sequence ID" value="Manes.02G194900.1.v8.1.CDS"/>
    <property type="gene ID" value="Manes.02G194900.v8.1"/>
</dbReference>
<keyword evidence="9" id="KW-1185">Reference proteome</keyword>
<evidence type="ECO:0000313" key="9">
    <source>
        <dbReference type="Proteomes" id="UP000091857"/>
    </source>
</evidence>
<feature type="domain" description="J" evidence="7">
    <location>
        <begin position="108"/>
        <end position="174"/>
    </location>
</feature>
<accession>A0A2C9WFS8</accession>
<dbReference type="OrthoDB" id="445556at2759"/>
<keyword evidence="3 6" id="KW-1133">Transmembrane helix</keyword>
<dbReference type="Proteomes" id="UP000091857">
    <property type="component" value="Chromosome 2"/>
</dbReference>